<evidence type="ECO:0000313" key="2">
    <source>
        <dbReference type="EMBL" id="MEY9316362.1"/>
    </source>
</evidence>
<protein>
    <submittedName>
        <fullName evidence="2">Uncharacterized protein</fullName>
    </submittedName>
</protein>
<dbReference type="Proteomes" id="UP001565471">
    <property type="component" value="Unassembled WGS sequence"/>
</dbReference>
<evidence type="ECO:0000313" key="3">
    <source>
        <dbReference type="Proteomes" id="UP001565471"/>
    </source>
</evidence>
<feature type="region of interest" description="Disordered" evidence="1">
    <location>
        <begin position="57"/>
        <end position="84"/>
    </location>
</feature>
<evidence type="ECO:0000256" key="1">
    <source>
        <dbReference type="SAM" id="MobiDB-lite"/>
    </source>
</evidence>
<dbReference type="EMBL" id="JBGBZA010000002">
    <property type="protein sequence ID" value="MEY9316362.1"/>
    <property type="molecule type" value="Genomic_DNA"/>
</dbReference>
<comment type="caution">
    <text evidence="2">The sequence shown here is derived from an EMBL/GenBank/DDBJ whole genome shotgun (WGS) entry which is preliminary data.</text>
</comment>
<organism evidence="2 3">
    <name type="scientific">Bradyrhizobium elkanii</name>
    <dbReference type="NCBI Taxonomy" id="29448"/>
    <lineage>
        <taxon>Bacteria</taxon>
        <taxon>Pseudomonadati</taxon>
        <taxon>Pseudomonadota</taxon>
        <taxon>Alphaproteobacteria</taxon>
        <taxon>Hyphomicrobiales</taxon>
        <taxon>Nitrobacteraceae</taxon>
        <taxon>Bradyrhizobium</taxon>
    </lineage>
</organism>
<reference evidence="2 3" key="1">
    <citation type="submission" date="2024-07" db="EMBL/GenBank/DDBJ databases">
        <title>Genomic Encyclopedia of Type Strains, Phase V (KMG-V): Genome sequencing to study the core and pangenomes of soil and plant-associated prokaryotes.</title>
        <authorList>
            <person name="Whitman W."/>
        </authorList>
    </citation>
    <scope>NUCLEOTIDE SEQUENCE [LARGE SCALE GENOMIC DNA]</scope>
    <source>
        <strain evidence="2 3">USDA 415</strain>
    </source>
</reference>
<gene>
    <name evidence="2" type="ORF">ABIF29_003161</name>
</gene>
<accession>A0ABV4EYV3</accession>
<keyword evidence="3" id="KW-1185">Reference proteome</keyword>
<proteinExistence type="predicted"/>
<name>A0ABV4EYV3_BRAEL</name>
<sequence length="105" mass="10737">MTQAAPQPDAETTAPTAIGPVTWPKLLPVINRPIITGTIAADRAAAGAVASNVAGIRPPIAENSRHSQNAPHPPSTGRKIPSADAPIANAATAISRLRLTPRASR</sequence>